<dbReference type="RefSeq" id="WP_113978973.1">
    <property type="nucleotide sequence ID" value="NZ_QMEY01000001.1"/>
</dbReference>
<reference evidence="2 3" key="1">
    <citation type="submission" date="2018-06" db="EMBL/GenBank/DDBJ databases">
        <title>Sphaerisporangium craniellae sp. nov., isolated from a marine sponge in the South China Sea.</title>
        <authorList>
            <person name="Li L."/>
        </authorList>
    </citation>
    <scope>NUCLEOTIDE SEQUENCE [LARGE SCALE GENOMIC DNA]</scope>
    <source>
        <strain evidence="2 3">LHW63015</strain>
    </source>
</reference>
<dbReference type="CDD" id="cd00093">
    <property type="entry name" value="HTH_XRE"/>
    <property type="match status" value="1"/>
</dbReference>
<sequence length="273" mass="31129">MHLHRATATFAAELARIREEQGFTQTPLATRLNVHRSLISHIECEKKVPSKAIADALDQVFGLTATRHFGKLYEAIVYERGSFGWLEKWREIEIEAVWLQCWDPLLIPGFLQTYEYARAVIGYNPFFTPEEVEEHTRRRIGRRAMFDRESPPNVTCLIDECALHRPIGSPHILVDQLRFLLEWTERPRLTIQIVPMQAGNAAGTSAAFQLAKLPTGQEFASVDSLLGAECSTNPEMVAKVKIWYEAIRADALSRRDTIELLRAALTQWTNKLT</sequence>
<proteinExistence type="predicted"/>
<dbReference type="Proteomes" id="UP000253303">
    <property type="component" value="Unassembled WGS sequence"/>
</dbReference>
<dbReference type="SMART" id="SM00530">
    <property type="entry name" value="HTH_XRE"/>
    <property type="match status" value="1"/>
</dbReference>
<dbReference type="PROSITE" id="PS50943">
    <property type="entry name" value="HTH_CROC1"/>
    <property type="match status" value="1"/>
</dbReference>
<dbReference type="Gene3D" id="1.10.260.40">
    <property type="entry name" value="lambda repressor-like DNA-binding domains"/>
    <property type="match status" value="1"/>
</dbReference>
<feature type="domain" description="HTH cro/C1-type" evidence="1">
    <location>
        <begin position="14"/>
        <end position="68"/>
    </location>
</feature>
<evidence type="ECO:0000259" key="1">
    <source>
        <dbReference type="PROSITE" id="PS50943"/>
    </source>
</evidence>
<gene>
    <name evidence="2" type="ORF">DP939_04170</name>
</gene>
<keyword evidence="3" id="KW-1185">Reference proteome</keyword>
<dbReference type="GO" id="GO:0003677">
    <property type="term" value="F:DNA binding"/>
    <property type="evidence" value="ECO:0007669"/>
    <property type="project" value="InterPro"/>
</dbReference>
<comment type="caution">
    <text evidence="2">The sequence shown here is derived from an EMBL/GenBank/DDBJ whole genome shotgun (WGS) entry which is preliminary data.</text>
</comment>
<protein>
    <recommendedName>
        <fullName evidence="1">HTH cro/C1-type domain-containing protein</fullName>
    </recommendedName>
</protein>
<organism evidence="2 3">
    <name type="scientific">Spongiactinospora rosea</name>
    <dbReference type="NCBI Taxonomy" id="2248750"/>
    <lineage>
        <taxon>Bacteria</taxon>
        <taxon>Bacillati</taxon>
        <taxon>Actinomycetota</taxon>
        <taxon>Actinomycetes</taxon>
        <taxon>Streptosporangiales</taxon>
        <taxon>Streptosporangiaceae</taxon>
        <taxon>Spongiactinospora</taxon>
    </lineage>
</organism>
<dbReference type="OrthoDB" id="3355929at2"/>
<dbReference type="InterPro" id="IPR001387">
    <property type="entry name" value="Cro/C1-type_HTH"/>
</dbReference>
<dbReference type="SUPFAM" id="SSF47413">
    <property type="entry name" value="lambda repressor-like DNA-binding domains"/>
    <property type="match status" value="1"/>
</dbReference>
<dbReference type="InterPro" id="IPR043917">
    <property type="entry name" value="DUF5753"/>
</dbReference>
<dbReference type="Pfam" id="PF13560">
    <property type="entry name" value="HTH_31"/>
    <property type="match status" value="1"/>
</dbReference>
<dbReference type="Pfam" id="PF19054">
    <property type="entry name" value="DUF5753"/>
    <property type="match status" value="1"/>
</dbReference>
<name>A0A366M758_9ACTN</name>
<accession>A0A366M758</accession>
<dbReference type="InterPro" id="IPR010982">
    <property type="entry name" value="Lambda_DNA-bd_dom_sf"/>
</dbReference>
<dbReference type="AlphaFoldDB" id="A0A366M758"/>
<dbReference type="EMBL" id="QMEY01000001">
    <property type="protein sequence ID" value="RBQ21877.1"/>
    <property type="molecule type" value="Genomic_DNA"/>
</dbReference>
<evidence type="ECO:0000313" key="3">
    <source>
        <dbReference type="Proteomes" id="UP000253303"/>
    </source>
</evidence>
<evidence type="ECO:0000313" key="2">
    <source>
        <dbReference type="EMBL" id="RBQ21877.1"/>
    </source>
</evidence>